<dbReference type="Proteomes" id="UP000008980">
    <property type="component" value="Chromosome 20"/>
</dbReference>
<feature type="non-terminal residue" evidence="2">
    <location>
        <position position="114"/>
    </location>
</feature>
<organism evidence="2 3">
    <name type="scientific">Leishmania donovani</name>
    <dbReference type="NCBI Taxonomy" id="5661"/>
    <lineage>
        <taxon>Eukaryota</taxon>
        <taxon>Discoba</taxon>
        <taxon>Euglenozoa</taxon>
        <taxon>Kinetoplastea</taxon>
        <taxon>Metakinetoplastina</taxon>
        <taxon>Trypanosomatida</taxon>
        <taxon>Trypanosomatidae</taxon>
        <taxon>Leishmaniinae</taxon>
        <taxon>Leishmania</taxon>
    </lineage>
</organism>
<evidence type="ECO:0000256" key="1">
    <source>
        <dbReference type="SAM" id="MobiDB-lite"/>
    </source>
</evidence>
<reference evidence="2 3" key="1">
    <citation type="journal article" date="2011" name="Genome Res.">
        <title>Whole genome sequencing of multiple Leishmania donovani clinical isolates provides insights into population structure and mechanisms of drug resistance.</title>
        <authorList>
            <person name="Downing T."/>
            <person name="Imamura H."/>
            <person name="Decuypere S."/>
            <person name="Clark T.G."/>
            <person name="Coombs G.H."/>
            <person name="Cotton J.A."/>
            <person name="Hilley J.D."/>
            <person name="de Doncker S."/>
            <person name="Maes I."/>
            <person name="Mottram J.C."/>
            <person name="Quail M.A."/>
            <person name="Rijal S."/>
            <person name="Sanders M."/>
            <person name="Schonian G."/>
            <person name="Stark O."/>
            <person name="Sundar S."/>
            <person name="Vanaerschot M."/>
            <person name="Hertz-Fowler C."/>
            <person name="Dujardin J.C."/>
            <person name="Berriman M."/>
        </authorList>
    </citation>
    <scope>NUCLEOTIDE SEQUENCE [LARGE SCALE GENOMIC DNA]</scope>
    <source>
        <strain evidence="2 3">BPK282A1</strain>
    </source>
</reference>
<evidence type="ECO:0000313" key="3">
    <source>
        <dbReference type="Proteomes" id="UP000008980"/>
    </source>
</evidence>
<evidence type="ECO:0000313" key="2">
    <source>
        <dbReference type="EMBL" id="CBZ33757.1"/>
    </source>
</evidence>
<feature type="compositionally biased region" description="Basic and acidic residues" evidence="1">
    <location>
        <begin position="36"/>
        <end position="47"/>
    </location>
</feature>
<dbReference type="GeneID" id="13386252"/>
<reference evidence="3" key="2">
    <citation type="submission" date="2011-02" db="EMBL/GenBank/DDBJ databases">
        <title>Whole genome sequencing of Leishmania donovani clinical lines reveals dynamic variation related to drug resistance.</title>
        <authorList>
            <person name="Downing T."/>
            <person name="Imamura H."/>
            <person name="Sanders M."/>
            <person name="Decuypere S."/>
            <person name="Hertz-Fowler C."/>
            <person name="Clark T.G."/>
            <person name="Rijal S."/>
            <person name="Sundar S."/>
            <person name="Quail M.A."/>
            <person name="De Doncker S."/>
            <person name="Maes I."/>
            <person name="Vanaerschot M."/>
            <person name="Stark O."/>
            <person name="Schonian G."/>
            <person name="Dujardin J.C."/>
            <person name="Berriman M."/>
        </authorList>
    </citation>
    <scope>NUCLEOTIDE SEQUENCE [LARGE SCALE GENOMIC DNA]</scope>
    <source>
        <strain evidence="3">BPK282A1</strain>
    </source>
</reference>
<accession>E9BES1</accession>
<dbReference type="KEGG" id="ldo:LDBPK_201220"/>
<dbReference type="RefSeq" id="XP_003860463.1">
    <property type="nucleotide sequence ID" value="XM_003860415.1"/>
</dbReference>
<dbReference type="EMBL" id="FR799607">
    <property type="protein sequence ID" value="CBZ33757.1"/>
    <property type="molecule type" value="Genomic_DNA"/>
</dbReference>
<feature type="region of interest" description="Disordered" evidence="1">
    <location>
        <begin position="1"/>
        <end position="75"/>
    </location>
</feature>
<gene>
    <name evidence="2" type="ORF">LDBPK_201220</name>
</gene>
<sequence>MSHNGTAGEWRELGEEQPTLSSKPQDAAMNTYATKEAYEGERAEHLAQKSHSPQYYLADSEPQVIPQQAYEEEAPQEYPKEIGNNYDAPQHAYEVVAPDNAHARSMPAPHAAAA</sequence>
<protein>
    <submittedName>
        <fullName evidence="2">Calpain-like cysteine peptidase, putative</fullName>
    </submittedName>
</protein>
<name>E9BES1_LEIDO</name>
<proteinExistence type="predicted"/>
<dbReference type="VEuPathDB" id="TriTrypDB:LdBPK_201220.1"/>
<dbReference type="AlphaFoldDB" id="E9BES1"/>